<organism evidence="2 3">
    <name type="scientific">Cephalotrichum gorgonifer</name>
    <dbReference type="NCBI Taxonomy" id="2041049"/>
    <lineage>
        <taxon>Eukaryota</taxon>
        <taxon>Fungi</taxon>
        <taxon>Dikarya</taxon>
        <taxon>Ascomycota</taxon>
        <taxon>Pezizomycotina</taxon>
        <taxon>Sordariomycetes</taxon>
        <taxon>Hypocreomycetidae</taxon>
        <taxon>Microascales</taxon>
        <taxon>Microascaceae</taxon>
        <taxon>Cephalotrichum</taxon>
    </lineage>
</organism>
<sequence length="94" mass="10104">MASTSTPNNVLGKIRMPSGFLSLAPATSGTARVTTKNVDDSLPRPPARRSSSLSSTGSAQSYRVLKLAPVHLGEHAHDHKQDWHDIAVEIGYVR</sequence>
<evidence type="ECO:0000313" key="3">
    <source>
        <dbReference type="Proteomes" id="UP001187682"/>
    </source>
</evidence>
<name>A0AAE8MYV7_9PEZI</name>
<dbReference type="EMBL" id="ONZQ02000006">
    <property type="protein sequence ID" value="SPO02269.1"/>
    <property type="molecule type" value="Genomic_DNA"/>
</dbReference>
<dbReference type="AlphaFoldDB" id="A0AAE8MYV7"/>
<proteinExistence type="predicted"/>
<protein>
    <submittedName>
        <fullName evidence="2">Uncharacterized protein</fullName>
    </submittedName>
</protein>
<dbReference type="Proteomes" id="UP001187682">
    <property type="component" value="Unassembled WGS sequence"/>
</dbReference>
<evidence type="ECO:0000313" key="2">
    <source>
        <dbReference type="EMBL" id="SPO02269.1"/>
    </source>
</evidence>
<accession>A0AAE8MYV7</accession>
<gene>
    <name evidence="2" type="ORF">DNG_04942</name>
</gene>
<feature type="compositionally biased region" description="Polar residues" evidence="1">
    <location>
        <begin position="26"/>
        <end position="36"/>
    </location>
</feature>
<comment type="caution">
    <text evidence="2">The sequence shown here is derived from an EMBL/GenBank/DDBJ whole genome shotgun (WGS) entry which is preliminary data.</text>
</comment>
<keyword evidence="3" id="KW-1185">Reference proteome</keyword>
<feature type="region of interest" description="Disordered" evidence="1">
    <location>
        <begin position="26"/>
        <end position="59"/>
    </location>
</feature>
<evidence type="ECO:0000256" key="1">
    <source>
        <dbReference type="SAM" id="MobiDB-lite"/>
    </source>
</evidence>
<reference evidence="2" key="1">
    <citation type="submission" date="2018-03" db="EMBL/GenBank/DDBJ databases">
        <authorList>
            <person name="Guldener U."/>
        </authorList>
    </citation>
    <scope>NUCLEOTIDE SEQUENCE</scope>
</reference>